<accession>A0A6G1IQY8</accession>
<gene>
    <name evidence="1" type="ORF">K458DRAFT_392686</name>
</gene>
<name>A0A6G1IQY8_9PLEO</name>
<dbReference type="AlphaFoldDB" id="A0A6G1IQY8"/>
<reference evidence="1" key="1">
    <citation type="journal article" date="2020" name="Stud. Mycol.">
        <title>101 Dothideomycetes genomes: a test case for predicting lifestyles and emergence of pathogens.</title>
        <authorList>
            <person name="Haridas S."/>
            <person name="Albert R."/>
            <person name="Binder M."/>
            <person name="Bloem J."/>
            <person name="Labutti K."/>
            <person name="Salamov A."/>
            <person name="Andreopoulos B."/>
            <person name="Baker S."/>
            <person name="Barry K."/>
            <person name="Bills G."/>
            <person name="Bluhm B."/>
            <person name="Cannon C."/>
            <person name="Castanera R."/>
            <person name="Culley D."/>
            <person name="Daum C."/>
            <person name="Ezra D."/>
            <person name="Gonzalez J."/>
            <person name="Henrissat B."/>
            <person name="Kuo A."/>
            <person name="Liang C."/>
            <person name="Lipzen A."/>
            <person name="Lutzoni F."/>
            <person name="Magnuson J."/>
            <person name="Mondo S."/>
            <person name="Nolan M."/>
            <person name="Ohm R."/>
            <person name="Pangilinan J."/>
            <person name="Park H.-J."/>
            <person name="Ramirez L."/>
            <person name="Alfaro M."/>
            <person name="Sun H."/>
            <person name="Tritt A."/>
            <person name="Yoshinaga Y."/>
            <person name="Zwiers L.-H."/>
            <person name="Turgeon B."/>
            <person name="Goodwin S."/>
            <person name="Spatafora J."/>
            <person name="Crous P."/>
            <person name="Grigoriev I."/>
        </authorList>
    </citation>
    <scope>NUCLEOTIDE SEQUENCE</scope>
    <source>
        <strain evidence="1">CBS 122367</strain>
    </source>
</reference>
<evidence type="ECO:0000313" key="2">
    <source>
        <dbReference type="Proteomes" id="UP000799291"/>
    </source>
</evidence>
<evidence type="ECO:0000313" key="1">
    <source>
        <dbReference type="EMBL" id="KAF2680642.1"/>
    </source>
</evidence>
<protein>
    <submittedName>
        <fullName evidence="1">Uncharacterized protein</fullName>
    </submittedName>
</protein>
<dbReference type="Proteomes" id="UP000799291">
    <property type="component" value="Unassembled WGS sequence"/>
</dbReference>
<proteinExistence type="predicted"/>
<dbReference type="EMBL" id="MU005595">
    <property type="protein sequence ID" value="KAF2680642.1"/>
    <property type="molecule type" value="Genomic_DNA"/>
</dbReference>
<keyword evidence="2" id="KW-1185">Reference proteome</keyword>
<sequence>MSYPQLLRDSDPLRDYVTFSVPNQHVIRKIINDSEDEETLRKKVIGKALTSRLDEIFSLFRKYNLETSQVEGHHELRIRLFVPRPPPMRALPKPPSSTGRQANYVVHRPKFATPTTSDDEETRGKHKQDNGITIHMKKHSIYRFNVRLPTIKEEVNVA</sequence>
<dbReference type="OrthoDB" id="3798901at2759"/>
<organism evidence="1 2">
    <name type="scientific">Lentithecium fluviatile CBS 122367</name>
    <dbReference type="NCBI Taxonomy" id="1168545"/>
    <lineage>
        <taxon>Eukaryota</taxon>
        <taxon>Fungi</taxon>
        <taxon>Dikarya</taxon>
        <taxon>Ascomycota</taxon>
        <taxon>Pezizomycotina</taxon>
        <taxon>Dothideomycetes</taxon>
        <taxon>Pleosporomycetidae</taxon>
        <taxon>Pleosporales</taxon>
        <taxon>Massarineae</taxon>
        <taxon>Lentitheciaceae</taxon>
        <taxon>Lentithecium</taxon>
    </lineage>
</organism>